<dbReference type="SUPFAM" id="SSF56672">
    <property type="entry name" value="DNA/RNA polymerases"/>
    <property type="match status" value="1"/>
</dbReference>
<evidence type="ECO:0000256" key="1">
    <source>
        <dbReference type="ARBA" id="ARBA00012493"/>
    </source>
</evidence>
<dbReference type="InterPro" id="IPR043128">
    <property type="entry name" value="Rev_trsase/Diguanyl_cyclase"/>
</dbReference>
<dbReference type="InterPro" id="IPR043502">
    <property type="entry name" value="DNA/RNA_pol_sf"/>
</dbReference>
<accession>A0AAF0UPH1</accession>
<dbReference type="AlphaFoldDB" id="A0AAF0UPH1"/>
<dbReference type="InterPro" id="IPR041373">
    <property type="entry name" value="RT_RNaseH"/>
</dbReference>
<protein>
    <recommendedName>
        <fullName evidence="1">RNA-directed DNA polymerase</fullName>
        <ecNumber evidence="1">2.7.7.49</ecNumber>
    </recommendedName>
</protein>
<dbReference type="Gene3D" id="3.10.10.10">
    <property type="entry name" value="HIV Type 1 Reverse Transcriptase, subunit A, domain 1"/>
    <property type="match status" value="2"/>
</dbReference>
<name>A0AAF0UPH1_SOLVR</name>
<evidence type="ECO:0000256" key="2">
    <source>
        <dbReference type="ARBA" id="ARBA00022679"/>
    </source>
</evidence>
<dbReference type="EC" id="2.7.7.49" evidence="1"/>
<dbReference type="GO" id="GO:0003964">
    <property type="term" value="F:RNA-directed DNA polymerase activity"/>
    <property type="evidence" value="ECO:0007669"/>
    <property type="project" value="UniProtKB-KW"/>
</dbReference>
<keyword evidence="3" id="KW-0548">Nucleotidyltransferase</keyword>
<dbReference type="InterPro" id="IPR021109">
    <property type="entry name" value="Peptidase_aspartic_dom_sf"/>
</dbReference>
<gene>
    <name evidence="10" type="ORF">MTR67_043014</name>
</gene>
<keyword evidence="11" id="KW-1185">Reference proteome</keyword>
<dbReference type="Gene3D" id="2.40.70.10">
    <property type="entry name" value="Acid Proteases"/>
    <property type="match status" value="1"/>
</dbReference>
<keyword evidence="5" id="KW-0255">Endonuclease</keyword>
<dbReference type="Gene3D" id="3.30.70.270">
    <property type="match status" value="2"/>
</dbReference>
<evidence type="ECO:0000256" key="3">
    <source>
        <dbReference type="ARBA" id="ARBA00022695"/>
    </source>
</evidence>
<dbReference type="InterPro" id="IPR000477">
    <property type="entry name" value="RT_dom"/>
</dbReference>
<evidence type="ECO:0000259" key="9">
    <source>
        <dbReference type="Pfam" id="PF17917"/>
    </source>
</evidence>
<reference evidence="10" key="1">
    <citation type="submission" date="2023-08" db="EMBL/GenBank/DDBJ databases">
        <title>A de novo genome assembly of Solanum verrucosum Schlechtendal, a Mexican diploid species geographically isolated from the other diploid A-genome species in potato relatives.</title>
        <authorList>
            <person name="Hosaka K."/>
        </authorList>
    </citation>
    <scope>NUCLEOTIDE SEQUENCE</scope>
    <source>
        <tissue evidence="10">Young leaves</tissue>
    </source>
</reference>
<keyword evidence="4" id="KW-0540">Nuclease</keyword>
<keyword evidence="6" id="KW-0378">Hydrolase</keyword>
<dbReference type="CDD" id="cd00303">
    <property type="entry name" value="retropepsin_like"/>
    <property type="match status" value="1"/>
</dbReference>
<dbReference type="InterPro" id="IPR053134">
    <property type="entry name" value="RNA-dir_DNA_polymerase"/>
</dbReference>
<dbReference type="CDD" id="cd01647">
    <property type="entry name" value="RT_LTR"/>
    <property type="match status" value="1"/>
</dbReference>
<dbReference type="GO" id="GO:0016787">
    <property type="term" value="F:hydrolase activity"/>
    <property type="evidence" value="ECO:0007669"/>
    <property type="project" value="UniProtKB-KW"/>
</dbReference>
<feature type="domain" description="Reverse transcriptase RNase H-like" evidence="9">
    <location>
        <begin position="420"/>
        <end position="473"/>
    </location>
</feature>
<dbReference type="Proteomes" id="UP001234989">
    <property type="component" value="Chromosome 10"/>
</dbReference>
<dbReference type="PANTHER" id="PTHR24559">
    <property type="entry name" value="TRANSPOSON TY3-I GAG-POL POLYPROTEIN"/>
    <property type="match status" value="1"/>
</dbReference>
<dbReference type="Pfam" id="PF17917">
    <property type="entry name" value="RT_RNaseH"/>
    <property type="match status" value="1"/>
</dbReference>
<feature type="domain" description="Reverse transcriptase" evidence="8">
    <location>
        <begin position="268"/>
        <end position="370"/>
    </location>
</feature>
<organism evidence="10 11">
    <name type="scientific">Solanum verrucosum</name>
    <dbReference type="NCBI Taxonomy" id="315347"/>
    <lineage>
        <taxon>Eukaryota</taxon>
        <taxon>Viridiplantae</taxon>
        <taxon>Streptophyta</taxon>
        <taxon>Embryophyta</taxon>
        <taxon>Tracheophyta</taxon>
        <taxon>Spermatophyta</taxon>
        <taxon>Magnoliopsida</taxon>
        <taxon>eudicotyledons</taxon>
        <taxon>Gunneridae</taxon>
        <taxon>Pentapetalae</taxon>
        <taxon>asterids</taxon>
        <taxon>lamiids</taxon>
        <taxon>Solanales</taxon>
        <taxon>Solanaceae</taxon>
        <taxon>Solanoideae</taxon>
        <taxon>Solaneae</taxon>
        <taxon>Solanum</taxon>
    </lineage>
</organism>
<evidence type="ECO:0000256" key="5">
    <source>
        <dbReference type="ARBA" id="ARBA00022759"/>
    </source>
</evidence>
<sequence length="545" mass="62022">MAQPCKEVIHQDDRAQCYAFPGKSEAESSNAVITCIIIVCEWMANVLFDPGSTYYYVSVQFALGFAMICDVLDSPIYVSTTVGESVIVIHIYRACPNLFMGFQTWVDLVILDMTDINIILDMTWLSHYYVVLNCNTKFVTLEIPGREKLEWEGVYKPTSSKIISSVRARKLVGHSCLAYLAPIWDVEVETPSIESIPVVSEFREVFPTDSPANLRELKAQVQELLDKCFICPSASSWGDPVLFVKKKDDSMRMCIDYRQLNRVTIQNKSGYHQLKIRPEDIPKIAFRTRYRHYEFLVMSFGLRNVRAVFMSLMNGVFKPFLYSFVIVFIDDILVYSKSEDGQHIVGKQKLYAKFSKCEFWLTSVDFLGHVVSREGVIVDPQKIEAVRNWVRPSLVTEIRSFVGLASYNRRFVKNFASIATHLTRLTKKKDKNVIAYALRQLKVHEQNYSTHDLELAAVVFSLKIWRHYHYGVKCEYHPGKANVVADALIKKVVSMDSLACLGGGGGTKRPLANEIQHLESKFMQLGISEKGGVLASIEVRATFIE</sequence>
<evidence type="ECO:0000313" key="11">
    <source>
        <dbReference type="Proteomes" id="UP001234989"/>
    </source>
</evidence>
<evidence type="ECO:0000313" key="10">
    <source>
        <dbReference type="EMBL" id="WMV49629.1"/>
    </source>
</evidence>
<proteinExistence type="predicted"/>
<dbReference type="PANTHER" id="PTHR24559:SF444">
    <property type="entry name" value="REVERSE TRANSCRIPTASE DOMAIN-CONTAINING PROTEIN"/>
    <property type="match status" value="1"/>
</dbReference>
<dbReference type="EMBL" id="CP133621">
    <property type="protein sequence ID" value="WMV49629.1"/>
    <property type="molecule type" value="Genomic_DNA"/>
</dbReference>
<evidence type="ECO:0000256" key="4">
    <source>
        <dbReference type="ARBA" id="ARBA00022722"/>
    </source>
</evidence>
<keyword evidence="2" id="KW-0808">Transferase</keyword>
<dbReference type="GO" id="GO:0004519">
    <property type="term" value="F:endonuclease activity"/>
    <property type="evidence" value="ECO:0007669"/>
    <property type="project" value="UniProtKB-KW"/>
</dbReference>
<dbReference type="Pfam" id="PF08284">
    <property type="entry name" value="RVP_2"/>
    <property type="match status" value="1"/>
</dbReference>
<evidence type="ECO:0000256" key="7">
    <source>
        <dbReference type="ARBA" id="ARBA00022918"/>
    </source>
</evidence>
<evidence type="ECO:0000259" key="8">
    <source>
        <dbReference type="Pfam" id="PF00078"/>
    </source>
</evidence>
<evidence type="ECO:0000256" key="6">
    <source>
        <dbReference type="ARBA" id="ARBA00022801"/>
    </source>
</evidence>
<dbReference type="Pfam" id="PF00078">
    <property type="entry name" value="RVT_1"/>
    <property type="match status" value="1"/>
</dbReference>
<keyword evidence="7" id="KW-0695">RNA-directed DNA polymerase</keyword>